<dbReference type="PROSITE" id="PS50835">
    <property type="entry name" value="IG_LIKE"/>
    <property type="match status" value="2"/>
</dbReference>
<feature type="domain" description="Ig-like" evidence="1">
    <location>
        <begin position="187"/>
        <end position="314"/>
    </location>
</feature>
<evidence type="ECO:0000313" key="2">
    <source>
        <dbReference type="EMBL" id="KAI9564138.1"/>
    </source>
</evidence>
<dbReference type="AlphaFoldDB" id="A0AAD5LU95"/>
<proteinExistence type="predicted"/>
<protein>
    <recommendedName>
        <fullName evidence="1">Ig-like domain-containing protein</fullName>
    </recommendedName>
</protein>
<evidence type="ECO:0000313" key="3">
    <source>
        <dbReference type="Proteomes" id="UP000820818"/>
    </source>
</evidence>
<dbReference type="SMART" id="SM00406">
    <property type="entry name" value="IGv"/>
    <property type="match status" value="2"/>
</dbReference>
<dbReference type="PANTHER" id="PTHR23279">
    <property type="entry name" value="DEFECTIVE PROBOSCIS EXTENSION RESPONSE DPR -RELATED"/>
    <property type="match status" value="1"/>
</dbReference>
<dbReference type="InterPro" id="IPR007110">
    <property type="entry name" value="Ig-like_dom"/>
</dbReference>
<dbReference type="Pfam" id="PF07686">
    <property type="entry name" value="V-set"/>
    <property type="match status" value="1"/>
</dbReference>
<gene>
    <name evidence="2" type="ORF">GHT06_007876</name>
</gene>
<comment type="caution">
    <text evidence="2">The sequence shown here is derived from an EMBL/GenBank/DDBJ whole genome shotgun (WGS) entry which is preliminary data.</text>
</comment>
<reference evidence="2 3" key="1">
    <citation type="submission" date="2022-05" db="EMBL/GenBank/DDBJ databases">
        <title>A multi-omics perspective on studying reproductive biology in Daphnia sinensis.</title>
        <authorList>
            <person name="Jia J."/>
        </authorList>
    </citation>
    <scope>NUCLEOTIDE SEQUENCE [LARGE SCALE GENOMIC DNA]</scope>
    <source>
        <strain evidence="2 3">WSL</strain>
    </source>
</reference>
<dbReference type="GO" id="GO:0032589">
    <property type="term" value="C:neuron projection membrane"/>
    <property type="evidence" value="ECO:0007669"/>
    <property type="project" value="TreeGrafter"/>
</dbReference>
<dbReference type="SUPFAM" id="SSF48726">
    <property type="entry name" value="Immunoglobulin"/>
    <property type="match status" value="2"/>
</dbReference>
<dbReference type="CDD" id="cd00099">
    <property type="entry name" value="IgV"/>
    <property type="match status" value="1"/>
</dbReference>
<dbReference type="PANTHER" id="PTHR23279:SF21">
    <property type="entry name" value="DEFECTIVE PROBOSCIS EXTENSION RESPONSE 11, ISOFORM B-RELATED"/>
    <property type="match status" value="1"/>
</dbReference>
<dbReference type="GO" id="GO:0050808">
    <property type="term" value="P:synapse organization"/>
    <property type="evidence" value="ECO:0007669"/>
    <property type="project" value="TreeGrafter"/>
</dbReference>
<dbReference type="InterPro" id="IPR013783">
    <property type="entry name" value="Ig-like_fold"/>
</dbReference>
<keyword evidence="3" id="KW-1185">Reference proteome</keyword>
<name>A0AAD5LU95_9CRUS</name>
<dbReference type="InterPro" id="IPR013106">
    <property type="entry name" value="Ig_V-set"/>
</dbReference>
<dbReference type="InterPro" id="IPR003598">
    <property type="entry name" value="Ig_sub2"/>
</dbReference>
<evidence type="ECO:0000259" key="1">
    <source>
        <dbReference type="PROSITE" id="PS50835"/>
    </source>
</evidence>
<dbReference type="SMART" id="SM00409">
    <property type="entry name" value="IG"/>
    <property type="match status" value="2"/>
</dbReference>
<dbReference type="InterPro" id="IPR037448">
    <property type="entry name" value="Zig-8"/>
</dbReference>
<accession>A0AAD5LU95</accession>
<dbReference type="InterPro" id="IPR036179">
    <property type="entry name" value="Ig-like_dom_sf"/>
</dbReference>
<dbReference type="EMBL" id="WJBH02000001">
    <property type="protein sequence ID" value="KAI9564138.1"/>
    <property type="molecule type" value="Genomic_DNA"/>
</dbReference>
<sequence>MLQILDIRVGVIGSAKMKGVTSRMKIGRSDPVRLTFARTCFVVGILIGNACSSAIVHDEGIHIAVKPMPQQPEESIDGGTSHRVAELLAGGLYTGPYFDPFTTADISVQVGSNAILPCRVRQAGNRSVSWVRKGDGHLLAVGDDTFINDGRFQAHKIAASDTWTLQIRGVQPADAGDYECQVSSNEPKISRIVHLRPVEPIVDIKGAPDMYVKNGSPVTLHCQISSFLISPAHVEWRLNGSLLAQVKNHQYHPKGNGESNWIVGAVTDDEGRTTVLARVGNDSLQLTLALPSVSPEDSGQYLCSPSNMAPVSASLHVVIGEHPAAMQHGDNGRERPSSQLSIVICGVFISLLSLAVSDYWRCFHILSRPTQ</sequence>
<dbReference type="InterPro" id="IPR003599">
    <property type="entry name" value="Ig_sub"/>
</dbReference>
<organism evidence="2 3">
    <name type="scientific">Daphnia sinensis</name>
    <dbReference type="NCBI Taxonomy" id="1820382"/>
    <lineage>
        <taxon>Eukaryota</taxon>
        <taxon>Metazoa</taxon>
        <taxon>Ecdysozoa</taxon>
        <taxon>Arthropoda</taxon>
        <taxon>Crustacea</taxon>
        <taxon>Branchiopoda</taxon>
        <taxon>Diplostraca</taxon>
        <taxon>Cladocera</taxon>
        <taxon>Anomopoda</taxon>
        <taxon>Daphniidae</taxon>
        <taxon>Daphnia</taxon>
        <taxon>Daphnia similis group</taxon>
    </lineage>
</organism>
<dbReference type="SMART" id="SM00408">
    <property type="entry name" value="IGc2"/>
    <property type="match status" value="2"/>
</dbReference>
<dbReference type="Pfam" id="PF13927">
    <property type="entry name" value="Ig_3"/>
    <property type="match status" value="1"/>
</dbReference>
<dbReference type="Gene3D" id="2.60.40.10">
    <property type="entry name" value="Immunoglobulins"/>
    <property type="match status" value="2"/>
</dbReference>
<feature type="domain" description="Ig-like" evidence="1">
    <location>
        <begin position="96"/>
        <end position="185"/>
    </location>
</feature>
<dbReference type="Proteomes" id="UP000820818">
    <property type="component" value="Linkage Group LG1"/>
</dbReference>